<dbReference type="Proteomes" id="UP000324800">
    <property type="component" value="Unassembled WGS sequence"/>
</dbReference>
<dbReference type="EMBL" id="SNRW01030369">
    <property type="protein sequence ID" value="KAA6358103.1"/>
    <property type="molecule type" value="Genomic_DNA"/>
</dbReference>
<protein>
    <submittedName>
        <fullName evidence="1">Uncharacterized protein</fullName>
    </submittedName>
</protein>
<gene>
    <name evidence="1" type="ORF">EZS28_046370</name>
</gene>
<name>A0A5J4TK48_9EUKA</name>
<reference evidence="1 2" key="1">
    <citation type="submission" date="2019-03" db="EMBL/GenBank/DDBJ databases">
        <title>Single cell metagenomics reveals metabolic interactions within the superorganism composed of flagellate Streblomastix strix and complex community of Bacteroidetes bacteria on its surface.</title>
        <authorList>
            <person name="Treitli S.C."/>
            <person name="Kolisko M."/>
            <person name="Husnik F."/>
            <person name="Keeling P."/>
            <person name="Hampl V."/>
        </authorList>
    </citation>
    <scope>NUCLEOTIDE SEQUENCE [LARGE SCALE GENOMIC DNA]</scope>
    <source>
        <strain evidence="1">ST1C</strain>
    </source>
</reference>
<dbReference type="AlphaFoldDB" id="A0A5J4TK48"/>
<accession>A0A5J4TK48</accession>
<evidence type="ECO:0000313" key="2">
    <source>
        <dbReference type="Proteomes" id="UP000324800"/>
    </source>
</evidence>
<feature type="non-terminal residue" evidence="1">
    <location>
        <position position="119"/>
    </location>
</feature>
<proteinExistence type="predicted"/>
<evidence type="ECO:0000313" key="1">
    <source>
        <dbReference type="EMBL" id="KAA6358103.1"/>
    </source>
</evidence>
<organism evidence="1 2">
    <name type="scientific">Streblomastix strix</name>
    <dbReference type="NCBI Taxonomy" id="222440"/>
    <lineage>
        <taxon>Eukaryota</taxon>
        <taxon>Metamonada</taxon>
        <taxon>Preaxostyla</taxon>
        <taxon>Oxymonadida</taxon>
        <taxon>Streblomastigidae</taxon>
        <taxon>Streblomastix</taxon>
    </lineage>
</organism>
<sequence length="119" mass="13647">MLHIEDVIQLVGVNKKTLNLKIHPRFIQILEQISRDKDYPIAIHNPDPRDIELSDVDATTMRISKKQKKHNTFSLTQVLEKGIWQLETEFNNSQNAWAAIGIVRDSYIIPANATPGYQP</sequence>
<comment type="caution">
    <text evidence="1">The sequence shown here is derived from an EMBL/GenBank/DDBJ whole genome shotgun (WGS) entry which is preliminary data.</text>
</comment>